<proteinExistence type="predicted"/>
<sequence length="369" mass="43338">MNSLNDICYEHIKDSFYYGLFGDFKLVIDKNTGYFNATKLCNLGGKRFKDWMKLDRSKILILCVQSRGEKSPLNFYTVKDSNNNEISKQITGQYVCDDLILDISAWLSAEFYIKCSNIIKNYFAEEFKSLSDKEISDKIKEIEDKYTNIIEENEIIIKQKDDKIDDLNIKLDEILISNKKLEEKSINLENQNANIINMNRKLLELAEKQDIKLDNVEDELYETNHKLDDLIHIVDKNILPDRHIQPKDINLKPNLVIYRSNTEIIITRGQNKYINKLNISSENIIIKECVPNPITFVNRMRNEWKDVNNKIKSDLRTAIDENEDFMNLYESNKKLEIKGVKILLNNSNENDIIDLFNKLKKEQYDIDIV</sequence>
<dbReference type="Pfam" id="PF04383">
    <property type="entry name" value="KilA-N"/>
    <property type="match status" value="1"/>
</dbReference>
<dbReference type="PROSITE" id="PS51301">
    <property type="entry name" value="KILA_N"/>
    <property type="match status" value="1"/>
</dbReference>
<keyword evidence="4" id="KW-1185">Reference proteome</keyword>
<dbReference type="InterPro" id="IPR018004">
    <property type="entry name" value="KilA/APSES_HTH"/>
</dbReference>
<evidence type="ECO:0000259" key="2">
    <source>
        <dbReference type="PROSITE" id="PS51301"/>
    </source>
</evidence>
<evidence type="ECO:0000313" key="4">
    <source>
        <dbReference type="Proteomes" id="UP000792671"/>
    </source>
</evidence>
<dbReference type="Proteomes" id="UP000792671">
    <property type="component" value="Genome"/>
</dbReference>
<keyword evidence="1" id="KW-0175">Coiled coil</keyword>
<organism evidence="3 4">
    <name type="scientific">Mythimna separata entomopoxvirus 'L'</name>
    <dbReference type="NCBI Taxonomy" id="1293572"/>
    <lineage>
        <taxon>Viruses</taxon>
        <taxon>Varidnaviria</taxon>
        <taxon>Bamfordvirae</taxon>
        <taxon>Nucleocytoviricota</taxon>
        <taxon>Pokkesviricetes</taxon>
        <taxon>Chitovirales</taxon>
        <taxon>Poxviridae</taxon>
        <taxon>Entomopoxvirinae</taxon>
        <taxon>Betaentomopoxvirus</taxon>
        <taxon>Betaentomopoxvirus mseparata</taxon>
        <taxon>Mythimna separata entomopoxvirus</taxon>
    </lineage>
</organism>
<evidence type="ECO:0000256" key="1">
    <source>
        <dbReference type="SAM" id="Coils"/>
    </source>
</evidence>
<dbReference type="GeneID" id="15613826"/>
<reference evidence="3 4" key="1">
    <citation type="journal article" date="2013" name="J. Virol.">
        <title>New Insights into the Evolution of Entomopoxvirinae from the Complete Genome Sequences of Four Entomopoxviruses Infecting Adoxophyes honmai, Choristoneura biennis, Choristoneura rosaceana, and Mythimna separata.</title>
        <authorList>
            <person name="Theze J."/>
            <person name="Takatsuka J."/>
            <person name="Li Z."/>
            <person name="Gallais J."/>
            <person name="Doucet D."/>
            <person name="Arif B."/>
            <person name="Nakai M."/>
            <person name="Herniou E.A."/>
        </authorList>
    </citation>
    <scope>NUCLEOTIDE SEQUENCE [LARGE SCALE GENOMIC DNA]</scope>
</reference>
<dbReference type="RefSeq" id="YP_008003721.1">
    <property type="nucleotide sequence ID" value="NC_021246.1"/>
</dbReference>
<evidence type="ECO:0000313" key="3">
    <source>
        <dbReference type="EMBL" id="CCU56402.1"/>
    </source>
</evidence>
<name>A0A916KQA2_9POXV</name>
<dbReference type="InterPro" id="IPR017880">
    <property type="entry name" value="KilA_N"/>
</dbReference>
<dbReference type="Pfam" id="PF12299">
    <property type="entry name" value="DUF3627"/>
    <property type="match status" value="1"/>
</dbReference>
<dbReference type="EMBL" id="HF679134">
    <property type="protein sequence ID" value="CCU56402.1"/>
    <property type="molecule type" value="Genomic_DNA"/>
</dbReference>
<feature type="coiled-coil region" evidence="1">
    <location>
        <begin position="139"/>
        <end position="219"/>
    </location>
</feature>
<dbReference type="InterPro" id="IPR022549">
    <property type="entry name" value="DUF3627"/>
</dbReference>
<feature type="domain" description="KilA-N" evidence="2">
    <location>
        <begin position="15"/>
        <end position="122"/>
    </location>
</feature>
<accession>A0A916KQA2</accession>
<dbReference type="OrthoDB" id="16963at10239"/>
<protein>
    <submittedName>
        <fullName evidence="3">N1R/p28-like protein</fullName>
    </submittedName>
</protein>
<dbReference type="KEGG" id="vg:15613826"/>
<gene>
    <name evidence="3" type="ORF">MYSEV_204</name>
</gene>